<dbReference type="Proteomes" id="UP000182987">
    <property type="component" value="Chromosome"/>
</dbReference>
<evidence type="ECO:0000259" key="3">
    <source>
        <dbReference type="Pfam" id="PF01979"/>
    </source>
</evidence>
<accession>A0A1L3EQ74</accession>
<dbReference type="Gene3D" id="2.30.40.10">
    <property type="entry name" value="Urease, subunit C, domain 1"/>
    <property type="match status" value="1"/>
</dbReference>
<dbReference type="SUPFAM" id="SSF51338">
    <property type="entry name" value="Composite domain of metallo-dependent hydrolases"/>
    <property type="match status" value="1"/>
</dbReference>
<evidence type="ECO:0000313" key="4">
    <source>
        <dbReference type="EMBL" id="APG03127.1"/>
    </source>
</evidence>
<keyword evidence="2" id="KW-0378">Hydrolase</keyword>
<dbReference type="Pfam" id="PF01979">
    <property type="entry name" value="Amidohydro_1"/>
    <property type="match status" value="1"/>
</dbReference>
<protein>
    <submittedName>
        <fullName evidence="4">Amidohydrolase</fullName>
    </submittedName>
</protein>
<dbReference type="InterPro" id="IPR032466">
    <property type="entry name" value="Metal_Hydrolase"/>
</dbReference>
<dbReference type="InterPro" id="IPR011059">
    <property type="entry name" value="Metal-dep_hydrolase_composite"/>
</dbReference>
<feature type="domain" description="Amidohydrolase-related" evidence="3">
    <location>
        <begin position="184"/>
        <end position="342"/>
    </location>
</feature>
<keyword evidence="5" id="KW-1185">Reference proteome</keyword>
<evidence type="ECO:0000256" key="1">
    <source>
        <dbReference type="ARBA" id="ARBA00006745"/>
    </source>
</evidence>
<evidence type="ECO:0000256" key="2">
    <source>
        <dbReference type="ARBA" id="ARBA00022801"/>
    </source>
</evidence>
<gene>
    <name evidence="4" type="ORF">BJI69_03880</name>
</gene>
<dbReference type="EMBL" id="CP017480">
    <property type="protein sequence ID" value="APG03127.1"/>
    <property type="molecule type" value="Genomic_DNA"/>
</dbReference>
<dbReference type="PANTHER" id="PTHR43794">
    <property type="entry name" value="AMINOHYDROLASE SSNA-RELATED"/>
    <property type="match status" value="1"/>
</dbReference>
<comment type="similarity">
    <text evidence="1">Belongs to the metallo-dependent hydrolases superfamily. ATZ/TRZ family.</text>
</comment>
<name>A0A1L3EQ74_9GAMM</name>
<dbReference type="KEGG" id="lrz:BJI69_03880"/>
<dbReference type="AlphaFoldDB" id="A0A1L3EQ74"/>
<dbReference type="STRING" id="1440763.BJI69_03880"/>
<dbReference type="InterPro" id="IPR006680">
    <property type="entry name" value="Amidohydro-rel"/>
</dbReference>
<organism evidence="4 5">
    <name type="scientific">Luteibacter rhizovicinus DSM 16549</name>
    <dbReference type="NCBI Taxonomy" id="1440763"/>
    <lineage>
        <taxon>Bacteria</taxon>
        <taxon>Pseudomonadati</taxon>
        <taxon>Pseudomonadota</taxon>
        <taxon>Gammaproteobacteria</taxon>
        <taxon>Lysobacterales</taxon>
        <taxon>Rhodanobacteraceae</taxon>
        <taxon>Luteibacter</taxon>
    </lineage>
</organism>
<dbReference type="GO" id="GO:0016810">
    <property type="term" value="F:hydrolase activity, acting on carbon-nitrogen (but not peptide) bonds"/>
    <property type="evidence" value="ECO:0007669"/>
    <property type="project" value="InterPro"/>
</dbReference>
<dbReference type="RefSeq" id="WP_052767236.1">
    <property type="nucleotide sequence ID" value="NZ_CP017480.1"/>
</dbReference>
<dbReference type="PANTHER" id="PTHR43794:SF11">
    <property type="entry name" value="AMIDOHYDROLASE-RELATED DOMAIN-CONTAINING PROTEIN"/>
    <property type="match status" value="1"/>
</dbReference>
<proteinExistence type="inferred from homology"/>
<dbReference type="InterPro" id="IPR050287">
    <property type="entry name" value="MTA/SAH_deaminase"/>
</dbReference>
<dbReference type="FunFam" id="3.20.20.140:FF:000220">
    <property type="entry name" value="Glr3518 protein"/>
    <property type="match status" value="1"/>
</dbReference>
<reference evidence="5" key="1">
    <citation type="submission" date="2016-09" db="EMBL/GenBank/DDBJ databases">
        <authorList>
            <person name="Lysoe E."/>
        </authorList>
    </citation>
    <scope>NUCLEOTIDE SEQUENCE [LARGE SCALE GENOMIC DNA]</scope>
    <source>
        <strain evidence="5">LJ96T</strain>
    </source>
</reference>
<evidence type="ECO:0000313" key="5">
    <source>
        <dbReference type="Proteomes" id="UP000182987"/>
    </source>
</evidence>
<sequence length="410" mass="43286">MSASLTAMRSVLEGGLTTLPHGVSRAPLPLREGRVAATSVGDAFRVDVHGHRIFPGLINAHEHLQVNAVPALLGAGPFPNSYAWIAAFQQHFQDADVIAALRVPKAVRLRHGALKNLLAGTTFVVHHDPWHPVLDAEDFPVSLLRDHGWSYALDGPDFGPPVRDSYVATPADRPWIIHLAEGTDAVAASELARLDALGCLGGNTVLVHGVGLGDDDIERVVARDAAVVWCPGSNKALLGRTLDPRRLHAAGRLALGSDSRLSGRRDLLDELSAAATSGELSHTALLGLVTTDAARIFRLGLRGSLAPGAPADLVIVRDRDGLAADSLVGVARSDIRAVVRDGVPRVADPDFAGWFAAAGVDVVPVQLDGQPKLIARDLVDPAVVALEPGLDLSFSEDEGEFDLAVEARCH</sequence>
<dbReference type="SUPFAM" id="SSF51556">
    <property type="entry name" value="Metallo-dependent hydrolases"/>
    <property type="match status" value="1"/>
</dbReference>
<dbReference type="Gene3D" id="3.20.20.140">
    <property type="entry name" value="Metal-dependent hydrolases"/>
    <property type="match status" value="2"/>
</dbReference>